<dbReference type="Pfam" id="PF24107">
    <property type="entry name" value="DUF7382"/>
    <property type="match status" value="1"/>
</dbReference>
<reference evidence="3 4" key="1">
    <citation type="journal article" date="2013" name="PLoS ONE">
        <title>Assembly-driven community genomics of a hypersaline microbial ecosystem.</title>
        <authorList>
            <person name="Podell S."/>
            <person name="Ugalde J.A."/>
            <person name="Narasingarao P."/>
            <person name="Banfield J.F."/>
            <person name="Heidelberg K.B."/>
            <person name="Allen E.E."/>
        </authorList>
    </citation>
    <scope>NUCLEOTIDE SEQUENCE [LARGE SCALE GENOMIC DNA]</scope>
    <source>
        <strain evidence="4">J07HQW1</strain>
    </source>
</reference>
<dbReference type="HOGENOM" id="CLU_1745500_0_0_2"/>
<proteinExistence type="predicted"/>
<dbReference type="AlphaFoldDB" id="U1N989"/>
<dbReference type="InterPro" id="IPR055806">
    <property type="entry name" value="DUF7382"/>
</dbReference>
<evidence type="ECO:0000259" key="2">
    <source>
        <dbReference type="Pfam" id="PF24107"/>
    </source>
</evidence>
<dbReference type="SUPFAM" id="SSF49373">
    <property type="entry name" value="Invasin/intimin cell-adhesion fragments"/>
    <property type="match status" value="1"/>
</dbReference>
<evidence type="ECO:0000256" key="1">
    <source>
        <dbReference type="SAM" id="Phobius"/>
    </source>
</evidence>
<name>U1N989_9EURY</name>
<accession>U1N989</accession>
<dbReference type="Proteomes" id="UP000030649">
    <property type="component" value="Unassembled WGS sequence"/>
</dbReference>
<keyword evidence="1" id="KW-1133">Transmembrane helix</keyword>
<keyword evidence="1" id="KW-0812">Transmembrane</keyword>
<feature type="domain" description="DUF7382" evidence="2">
    <location>
        <begin position="46"/>
        <end position="110"/>
    </location>
</feature>
<keyword evidence="1" id="KW-0472">Membrane</keyword>
<gene>
    <name evidence="3" type="ORF">J07HQW1_03165</name>
</gene>
<evidence type="ECO:0000313" key="3">
    <source>
        <dbReference type="EMBL" id="ERG93108.1"/>
    </source>
</evidence>
<sequence>MFENIRRFVDDDRAIEGLPIRLVIALVVGVATLSVMLNMLSGVQGLGVTELDVQPSEEVISPGEQTIKLTVVEPDGAPVEAATVIIKAGSARIDGVVTARTGSDGSATVNINPRIRANQQTGTLRIDIKPPASGSYADRRANTDILIIDT</sequence>
<dbReference type="InterPro" id="IPR008964">
    <property type="entry name" value="Invasin/intimin_cell_adhesion"/>
</dbReference>
<evidence type="ECO:0000313" key="4">
    <source>
        <dbReference type="Proteomes" id="UP000030649"/>
    </source>
</evidence>
<protein>
    <recommendedName>
        <fullName evidence="2">DUF7382 domain-containing protein</fullName>
    </recommendedName>
</protein>
<feature type="transmembrane region" description="Helical" evidence="1">
    <location>
        <begin position="20"/>
        <end position="40"/>
    </location>
</feature>
<organism evidence="3 4">
    <name type="scientific">Haloquadratum walsbyi J07HQW1</name>
    <dbReference type="NCBI Taxonomy" id="1238424"/>
    <lineage>
        <taxon>Archaea</taxon>
        <taxon>Methanobacteriati</taxon>
        <taxon>Methanobacteriota</taxon>
        <taxon>Stenosarchaea group</taxon>
        <taxon>Halobacteria</taxon>
        <taxon>Halobacteriales</taxon>
        <taxon>Haloferacaceae</taxon>
        <taxon>Haloquadratum</taxon>
    </lineage>
</organism>
<dbReference type="EMBL" id="KE356560">
    <property type="protein sequence ID" value="ERG93108.1"/>
    <property type="molecule type" value="Genomic_DNA"/>
</dbReference>